<dbReference type="GO" id="GO:0016020">
    <property type="term" value="C:membrane"/>
    <property type="evidence" value="ECO:0007669"/>
    <property type="project" value="UniProtKB-SubCell"/>
</dbReference>
<dbReference type="OrthoDB" id="10010920at2759"/>
<dbReference type="PANTHER" id="PTHR30266:SF2">
    <property type="entry name" value="LARGE-CONDUCTANCE MECHANOSENSITIVE CHANNEL"/>
    <property type="match status" value="1"/>
</dbReference>
<evidence type="ECO:0000256" key="4">
    <source>
        <dbReference type="ARBA" id="ARBA00023136"/>
    </source>
</evidence>
<reference evidence="6 7" key="1">
    <citation type="submission" date="2020-07" db="EMBL/GenBank/DDBJ databases">
        <title>Comparative genomics of pyrophilous fungi reveals a link between fire events and developmental genes.</title>
        <authorList>
            <consortium name="DOE Joint Genome Institute"/>
            <person name="Steindorff A.S."/>
            <person name="Carver A."/>
            <person name="Calhoun S."/>
            <person name="Stillman K."/>
            <person name="Liu H."/>
            <person name="Lipzen A."/>
            <person name="Pangilinan J."/>
            <person name="Labutti K."/>
            <person name="Bruns T.D."/>
            <person name="Grigoriev I.V."/>
        </authorList>
    </citation>
    <scope>NUCLEOTIDE SEQUENCE [LARGE SCALE GENOMIC DNA]</scope>
    <source>
        <strain evidence="6 7">CBS 144469</strain>
    </source>
</reference>
<feature type="transmembrane region" description="Helical" evidence="5">
    <location>
        <begin position="49"/>
        <end position="72"/>
    </location>
</feature>
<accession>A0A8H6HUB6</accession>
<keyword evidence="7" id="KW-1185">Reference proteome</keyword>
<evidence type="ECO:0000313" key="6">
    <source>
        <dbReference type="EMBL" id="KAF6752966.1"/>
    </source>
</evidence>
<comment type="caution">
    <text evidence="6">The sequence shown here is derived from an EMBL/GenBank/DDBJ whole genome shotgun (WGS) entry which is preliminary data.</text>
</comment>
<dbReference type="Pfam" id="PF01741">
    <property type="entry name" value="MscL"/>
    <property type="match status" value="1"/>
</dbReference>
<comment type="subcellular location">
    <subcellularLocation>
        <location evidence="1">Membrane</location>
        <topology evidence="1">Multi-pass membrane protein</topology>
    </subcellularLocation>
</comment>
<dbReference type="InterPro" id="IPR037673">
    <property type="entry name" value="MSC/AndL"/>
</dbReference>
<dbReference type="GO" id="GO:0008381">
    <property type="term" value="F:mechanosensitive monoatomic ion channel activity"/>
    <property type="evidence" value="ECO:0007669"/>
    <property type="project" value="TreeGrafter"/>
</dbReference>
<dbReference type="Gene3D" id="1.10.1200.120">
    <property type="entry name" value="Large-conductance mechanosensitive channel, MscL, domain 1"/>
    <property type="match status" value="1"/>
</dbReference>
<dbReference type="EMBL" id="JACGCI010000041">
    <property type="protein sequence ID" value="KAF6752966.1"/>
    <property type="molecule type" value="Genomic_DNA"/>
</dbReference>
<evidence type="ECO:0000256" key="5">
    <source>
        <dbReference type="SAM" id="Phobius"/>
    </source>
</evidence>
<dbReference type="AlphaFoldDB" id="A0A8H6HUB6"/>
<keyword evidence="2 5" id="KW-0812">Transmembrane</keyword>
<evidence type="ECO:0000256" key="3">
    <source>
        <dbReference type="ARBA" id="ARBA00022989"/>
    </source>
</evidence>
<gene>
    <name evidence="6" type="ORF">DFP72DRAFT_814696</name>
</gene>
<dbReference type="FunFam" id="1.10.1200.120:FF:000004">
    <property type="entry name" value="Ion channel, putative"/>
    <property type="match status" value="1"/>
</dbReference>
<dbReference type="Proteomes" id="UP000521943">
    <property type="component" value="Unassembled WGS sequence"/>
</dbReference>
<keyword evidence="3 5" id="KW-1133">Transmembrane helix</keyword>
<name>A0A8H6HUB6_9AGAR</name>
<sequence>MPGDDFQQRWSSDDARSNLLDAERLVTRKVKSIWDGFIQFALRDSVIEVALGLIIASAFTKVVNSLVSDIILPPLSLLPFMSRNLEEKFVVMRKGPHYYDGKRGYNTREQALEDGAAIWTYGCFLDEIITFFGVGFALYLIALSYQKFTKDTIIKYTAKCTFCRKEISAKARRCPMCTSWLDGREDRETSAIPAQ</sequence>
<keyword evidence="4 5" id="KW-0472">Membrane</keyword>
<evidence type="ECO:0000313" key="7">
    <source>
        <dbReference type="Proteomes" id="UP000521943"/>
    </source>
</evidence>
<evidence type="ECO:0000256" key="1">
    <source>
        <dbReference type="ARBA" id="ARBA00004141"/>
    </source>
</evidence>
<protein>
    <submittedName>
        <fullName evidence="6">Large-conductance mechanosensitive channel</fullName>
    </submittedName>
</protein>
<organism evidence="6 7">
    <name type="scientific">Ephemerocybe angulata</name>
    <dbReference type="NCBI Taxonomy" id="980116"/>
    <lineage>
        <taxon>Eukaryota</taxon>
        <taxon>Fungi</taxon>
        <taxon>Dikarya</taxon>
        <taxon>Basidiomycota</taxon>
        <taxon>Agaricomycotina</taxon>
        <taxon>Agaricomycetes</taxon>
        <taxon>Agaricomycetidae</taxon>
        <taxon>Agaricales</taxon>
        <taxon>Agaricineae</taxon>
        <taxon>Psathyrellaceae</taxon>
        <taxon>Ephemerocybe</taxon>
    </lineage>
</organism>
<evidence type="ECO:0000256" key="2">
    <source>
        <dbReference type="ARBA" id="ARBA00022692"/>
    </source>
</evidence>
<dbReference type="PANTHER" id="PTHR30266">
    <property type="entry name" value="MECHANOSENSITIVE CHANNEL MSCL"/>
    <property type="match status" value="1"/>
</dbReference>
<dbReference type="InterPro" id="IPR036019">
    <property type="entry name" value="MscL_channel"/>
</dbReference>
<proteinExistence type="predicted"/>
<feature type="transmembrane region" description="Helical" evidence="5">
    <location>
        <begin position="128"/>
        <end position="145"/>
    </location>
</feature>
<dbReference type="SUPFAM" id="SSF81330">
    <property type="entry name" value="Gated mechanosensitive channel"/>
    <property type="match status" value="1"/>
</dbReference>